<protein>
    <submittedName>
        <fullName evidence="1">Uncharacterized protein</fullName>
    </submittedName>
</protein>
<evidence type="ECO:0000313" key="1">
    <source>
        <dbReference type="EMBL" id="MFC6715767.1"/>
    </source>
</evidence>
<dbReference type="Proteomes" id="UP001596356">
    <property type="component" value="Unassembled WGS sequence"/>
</dbReference>
<proteinExistence type="predicted"/>
<reference evidence="2" key="1">
    <citation type="journal article" date="2019" name="Int. J. Syst. Evol. Microbiol.">
        <title>The Global Catalogue of Microorganisms (GCM) 10K type strain sequencing project: providing services to taxonomists for standard genome sequencing and annotation.</title>
        <authorList>
            <consortium name="The Broad Institute Genomics Platform"/>
            <consortium name="The Broad Institute Genome Sequencing Center for Infectious Disease"/>
            <person name="Wu L."/>
            <person name="Ma J."/>
        </authorList>
    </citation>
    <scope>NUCLEOTIDE SEQUENCE [LARGE SCALE GENOMIC DNA]</scope>
    <source>
        <strain evidence="2">NBRC 106593</strain>
    </source>
</reference>
<evidence type="ECO:0000313" key="2">
    <source>
        <dbReference type="Proteomes" id="UP001596356"/>
    </source>
</evidence>
<gene>
    <name evidence="1" type="ORF">ACFQBT_18830</name>
</gene>
<organism evidence="1 2">
    <name type="scientific">Branchiibius cervicis</name>
    <dbReference type="NCBI Taxonomy" id="908252"/>
    <lineage>
        <taxon>Bacteria</taxon>
        <taxon>Bacillati</taxon>
        <taxon>Actinomycetota</taxon>
        <taxon>Actinomycetes</taxon>
        <taxon>Micrococcales</taxon>
        <taxon>Dermacoccaceae</taxon>
        <taxon>Branchiibius</taxon>
    </lineage>
</organism>
<name>A0ABW2AXK6_9MICO</name>
<comment type="caution">
    <text evidence="1">The sequence shown here is derived from an EMBL/GenBank/DDBJ whole genome shotgun (WGS) entry which is preliminary data.</text>
</comment>
<dbReference type="RefSeq" id="WP_377825103.1">
    <property type="nucleotide sequence ID" value="NZ_JBHSWJ010000002.1"/>
</dbReference>
<dbReference type="EMBL" id="JBHSWJ010000002">
    <property type="protein sequence ID" value="MFC6715767.1"/>
    <property type="molecule type" value="Genomic_DNA"/>
</dbReference>
<sequence length="55" mass="6217">MTTSNSFSHHDQFACADRDSARVSADLRALGAPEYAERAPGLLDRLLRRSSQRRR</sequence>
<accession>A0ABW2AXK6</accession>
<keyword evidence="2" id="KW-1185">Reference proteome</keyword>